<dbReference type="InterPro" id="IPR019442">
    <property type="entry name" value="THADA/TRM732_DUF2428"/>
</dbReference>
<comment type="similarity">
    <text evidence="1">Belongs to the THADA family.</text>
</comment>
<dbReference type="Pfam" id="PF10350">
    <property type="entry name" value="DUF2428"/>
    <property type="match status" value="1"/>
</dbReference>
<evidence type="ECO:0000259" key="5">
    <source>
        <dbReference type="Pfam" id="PF10350"/>
    </source>
</evidence>
<organism evidence="8 9">
    <name type="scientific">Naja naja</name>
    <name type="common">Indian cobra</name>
    <dbReference type="NCBI Taxonomy" id="35670"/>
    <lineage>
        <taxon>Eukaryota</taxon>
        <taxon>Metazoa</taxon>
        <taxon>Chordata</taxon>
        <taxon>Craniata</taxon>
        <taxon>Vertebrata</taxon>
        <taxon>Euteleostomi</taxon>
        <taxon>Lepidosauria</taxon>
        <taxon>Squamata</taxon>
        <taxon>Bifurcata</taxon>
        <taxon>Unidentata</taxon>
        <taxon>Episquamata</taxon>
        <taxon>Toxicofera</taxon>
        <taxon>Serpentes</taxon>
        <taxon>Colubroidea</taxon>
        <taxon>Elapidae</taxon>
        <taxon>Elapinae</taxon>
        <taxon>Naja</taxon>
    </lineage>
</organism>
<dbReference type="PANTHER" id="PTHR14387">
    <property type="entry name" value="THADA/DEATH RECEPTOR INTERACTING PROTEIN"/>
    <property type="match status" value="1"/>
</dbReference>
<keyword evidence="9" id="KW-1185">Reference proteome</keyword>
<evidence type="ECO:0000256" key="4">
    <source>
        <dbReference type="ARBA" id="ARBA00035698"/>
    </source>
</evidence>
<dbReference type="InterPro" id="IPR056842">
    <property type="entry name" value="THADA-like_TPR_C"/>
</dbReference>
<dbReference type="InterPro" id="IPR016024">
    <property type="entry name" value="ARM-type_fold"/>
</dbReference>
<dbReference type="Ensembl" id="ENSNNAT00000001554.1">
    <property type="protein sequence ID" value="ENSNNAP00000001475.1"/>
    <property type="gene ID" value="ENSNNAG00000000947.1"/>
</dbReference>
<feature type="domain" description="DUF2428" evidence="5">
    <location>
        <begin position="874"/>
        <end position="1154"/>
    </location>
</feature>
<reference evidence="8" key="1">
    <citation type="submission" date="2025-08" db="UniProtKB">
        <authorList>
            <consortium name="Ensembl"/>
        </authorList>
    </citation>
    <scope>IDENTIFICATION</scope>
</reference>
<dbReference type="PANTHER" id="PTHR14387:SF7">
    <property type="entry name" value="THYROID ADENOMA-ASSOCIATED PROTEIN"/>
    <property type="match status" value="1"/>
</dbReference>
<evidence type="ECO:0000256" key="1">
    <source>
        <dbReference type="ARBA" id="ARBA00010409"/>
    </source>
</evidence>
<reference evidence="8" key="2">
    <citation type="submission" date="2025-09" db="UniProtKB">
        <authorList>
            <consortium name="Ensembl"/>
        </authorList>
    </citation>
    <scope>IDENTIFICATION</scope>
</reference>
<dbReference type="GeneTree" id="ENSGT00390000015500"/>
<dbReference type="OrthoDB" id="73997at2759"/>
<dbReference type="Pfam" id="PF25150">
    <property type="entry name" value="TPR_Trm732"/>
    <property type="match status" value="1"/>
</dbReference>
<keyword evidence="2" id="KW-0819">tRNA processing</keyword>
<accession>A0A8C6V722</accession>
<evidence type="ECO:0000256" key="2">
    <source>
        <dbReference type="ARBA" id="ARBA00022694"/>
    </source>
</evidence>
<evidence type="ECO:0000256" key="3">
    <source>
        <dbReference type="ARBA" id="ARBA00035625"/>
    </source>
</evidence>
<dbReference type="GO" id="GO:0005829">
    <property type="term" value="C:cytosol"/>
    <property type="evidence" value="ECO:0007669"/>
    <property type="project" value="TreeGrafter"/>
</dbReference>
<proteinExistence type="inferred from homology"/>
<evidence type="ECO:0000313" key="8">
    <source>
        <dbReference type="Ensembl" id="ENSNNAP00000001475.1"/>
    </source>
</evidence>
<evidence type="ECO:0000259" key="6">
    <source>
        <dbReference type="Pfam" id="PF25150"/>
    </source>
</evidence>
<sequence>KMALKKKKEIQVDSFVLEYQQLERLRSVADVEGQNLASLLLRCAQLTDGIQQINLIKQIVPLLEKMDSEPSCNNMVKSCLDILGIMFLSLDIKNPLKKVLASCLNDLPELLIAEATDSFVVCLKEELATTNCSHIRKTIDNLASCVELINIGMRDYPIQRREEYEMKIKAEWCSSTLNAIYNSSIFFFYLEDLLQTVQTSAGLAVVLFIKTMFQPVERLPCLVSVDLICGLLNCSDVPKWFVDSCGGLCTAELSDSVLIFLCHGALAMLNWKGHSMEENAEKLLLDIASVLLTLSTRLKESVMAASLSRILAIWTNVAMDCLQSSSRDLKFNLHGNSETIGKMLDYVYAHWEHPLDAVRHQTKLIFKNLLQIHQTAVKESIIKPDPFFSELTESLLGLEWHVKGKYSSLGYLVECIGINNLLEIDRTIPVQILAVMNDQSFAPYASDLLEIMFVNHKRHLISTLERSAWIDSWHETWVSPLLLILCDGNPEQATYVTDYYLPKLLKCSPESLNYMIKILQISTESNVGSFKTRGALGALMACLRTARAHGHLQFAVIIQEGLVPVNCIKQGLVHQHDEVRIDALGLLCESHRSTEVISIEEMQLIQFFISYNLNNQSASVRQQICSLLKKLFCRIYESSQTIHKMQQLKSKQGPINQSRIWDPFTTLQQYKDFISSICSILFESLFPGSSHPSRFTALTLLGTIADIFPNSEGQSQELFQIAQEVDCSRAESLLHCFASTFEEVKTLAFDLLMKLHPFLPYFQDPEKLQPLFQVAMQLSQSSKPYDCVTASYLLNFLIHQKGLLNICSESYQPLGMFQPNEDLPADSLEKNTLSVIKYLLENLVREILQAEKSLLHAAASFPMYGRVHCITGALLSPVVQSSSPEGLIPMDTDLETSARLQSILLEIQPCDTNDYFTETKLLKECYRPDSDGRAPDVSTEIKGKEQHTSDVTAQMVLVCCWRSMKEVSLLLGKLCQLLPVQMLPSCSDALITMDQVGNGEYFKNHLLKSRHRGAFELAYAGFVKLTEVFSRSNNEELHKLPQQWLCNVLEEIKCSDPSSKLCVTRRSAGIPFYIQALLASEPKKGKTSLLKMTMKSLISLALPSDIPSSIISQVHALNILRALFKDTRLGENIIPYVADGMQAAILGFTSSVWAVRNSSTLLFSTLITRIFGVKRGKDESSKKNRMTGREFFTRFPSLYPFLLNQLEQITSTADSKTKELKLHPGLFLLLLVLSKLYPSPMDGTYSALSMASFVPLILRCGNSPVYRSRELAGRALVPFVMLNLVPQTVSSLLASLPDSSDPCVQQNAVHGTLLQILHLLRSYLESKQRANSDFHQGLSNIITNICGKLWLANRQNPCLVTRAAYLDVLVLLNNYVGKAKIKDMDTFWGEISTIILESELATGIKHSPAAPGLAQFLQSITRLFTSMCSVMAEPRFANRNFLTKNNAVKPGLSVQYLLHSDFCEVRLLVLETILNILLNLLSGLEETLIKMAVKEQHPECFCKILEVLYKMDLRNVLAKTEDAIKMNPRKFLHWIMNIANTSGSIEIQSISLKFASKLLVHLIQNWQESETKQWLELVSYCCEDEQQTDLRLAAAEILVSITPFFLTDQKLPLGLLDTLFLWRCVVQLLQSEEQIVRDTAVGVIRLALSQENTFRKTGELDFHVVNAALALDLAFFLLCELLQLWGQTGAGVSVLLEWLLKEDDLKDLKSTIMGNDYLFDKGQANFWAEKLTEVRQLSKHLLLLIPVTHVSSCEQRKLYQLARLASDQAQLVTQLLKELPPTPEFSQSVEFTKLAIQNERISLCLKILSLLEVGNGICKNAGHL</sequence>
<gene>
    <name evidence="8" type="primary">THADA</name>
</gene>
<evidence type="ECO:0000259" key="7">
    <source>
        <dbReference type="Pfam" id="PF25151"/>
    </source>
</evidence>
<dbReference type="InterPro" id="IPR051954">
    <property type="entry name" value="tRNA_methyltransferase_THADA"/>
</dbReference>
<feature type="domain" description="tRNA (32-2'-O)-methyltransferase regulator THADA-like C-terminal TPR repeats region" evidence="7">
    <location>
        <begin position="1156"/>
        <end position="1319"/>
    </location>
</feature>
<dbReference type="Pfam" id="PF25151">
    <property type="entry name" value="TPR_Trm732_C"/>
    <property type="match status" value="1"/>
</dbReference>
<feature type="domain" description="tRNA (32-2'-O)-methyltransferase regulator THADA-like TPR repeats region" evidence="6">
    <location>
        <begin position="473"/>
        <end position="745"/>
    </location>
</feature>
<dbReference type="InterPro" id="IPR056843">
    <property type="entry name" value="THADA-like_TPR"/>
</dbReference>
<dbReference type="SUPFAM" id="SSF48371">
    <property type="entry name" value="ARM repeat"/>
    <property type="match status" value="1"/>
</dbReference>
<dbReference type="Proteomes" id="UP000694559">
    <property type="component" value="Unplaced"/>
</dbReference>
<dbReference type="GO" id="GO:0030488">
    <property type="term" value="P:tRNA methylation"/>
    <property type="evidence" value="ECO:0007669"/>
    <property type="project" value="TreeGrafter"/>
</dbReference>
<evidence type="ECO:0000313" key="9">
    <source>
        <dbReference type="Proteomes" id="UP000694559"/>
    </source>
</evidence>
<name>A0A8C6V722_NAJNA</name>
<comment type="function">
    <text evidence="3">Together with methyltransferase FTSJ1, methylates the 2'-O-ribose of nucleotides at position 32 of the anticodon loop of substrate tRNAs.</text>
</comment>
<protein>
    <recommendedName>
        <fullName evidence="4">tRNA (32-2'-O)-methyltransferase regulator THADA</fullName>
    </recommendedName>
</protein>